<dbReference type="GO" id="GO:0005525">
    <property type="term" value="F:GTP binding"/>
    <property type="evidence" value="ECO:0007669"/>
    <property type="project" value="UniProtKB-KW"/>
</dbReference>
<reference evidence="9" key="2">
    <citation type="submission" date="2023-05" db="EMBL/GenBank/DDBJ databases">
        <authorList>
            <person name="Fouks B."/>
        </authorList>
    </citation>
    <scope>NUCLEOTIDE SEQUENCE</scope>
    <source>
        <strain evidence="9">Stay&amp;Tobe</strain>
        <tissue evidence="9">Testes</tissue>
    </source>
</reference>
<keyword evidence="5" id="KW-0496">Mitochondrion</keyword>
<evidence type="ECO:0000256" key="3">
    <source>
        <dbReference type="ARBA" id="ARBA00022768"/>
    </source>
</evidence>
<evidence type="ECO:0000259" key="8">
    <source>
        <dbReference type="SMART" id="SM00889"/>
    </source>
</evidence>
<evidence type="ECO:0000256" key="1">
    <source>
        <dbReference type="ARBA" id="ARBA00004173"/>
    </source>
</evidence>
<dbReference type="EMBL" id="JASPKZ010009309">
    <property type="protein sequence ID" value="KAJ9577852.1"/>
    <property type="molecule type" value="Genomic_DNA"/>
</dbReference>
<dbReference type="SMART" id="SM00838">
    <property type="entry name" value="EFG_C"/>
    <property type="match status" value="1"/>
</dbReference>
<comment type="subcellular location">
    <subcellularLocation>
        <location evidence="1">Mitochondrion</location>
    </subcellularLocation>
</comment>
<sequence length="246" mass="27495">EWKENRIGGPVSLGKPKVAFRETLVSPCEFDYLHKKQSGGAGQFARVTGVMEPLPPDQNTILEFVDETVGTNVPKQFVPGVERGFRIMSEKGLLSGHKLSGIKFRLQDGAHHIVDSSELAFMLAAQGAVREAFEMGHWQILEPIMAVEVTAPIEFQGAITGQLNRRHGIITGLDGVEDWFTLYAEVPLNDMFGYASELRSATQGKGEFSMEYSRYSPALPDIQDELIRRYQEKEGITQHTTKKRKN</sequence>
<dbReference type="SUPFAM" id="SSF54211">
    <property type="entry name" value="Ribosomal protein S5 domain 2-like"/>
    <property type="match status" value="1"/>
</dbReference>
<dbReference type="AlphaFoldDB" id="A0AAD7ZCM1"/>
<evidence type="ECO:0000256" key="5">
    <source>
        <dbReference type="ARBA" id="ARBA00023128"/>
    </source>
</evidence>
<dbReference type="PANTHER" id="PTHR43636:SF2">
    <property type="entry name" value="ELONGATION FACTOR G, MITOCHONDRIAL"/>
    <property type="match status" value="1"/>
</dbReference>
<evidence type="ECO:0008006" key="11">
    <source>
        <dbReference type="Google" id="ProtNLM"/>
    </source>
</evidence>
<proteinExistence type="predicted"/>
<feature type="domain" description="Elongation factor EFG" evidence="7">
    <location>
        <begin position="139"/>
        <end position="226"/>
    </location>
</feature>
<dbReference type="GO" id="GO:0070125">
    <property type="term" value="P:mitochondrial translational elongation"/>
    <property type="evidence" value="ECO:0007669"/>
    <property type="project" value="TreeGrafter"/>
</dbReference>
<dbReference type="InterPro" id="IPR035647">
    <property type="entry name" value="EFG_III/V"/>
</dbReference>
<dbReference type="InterPro" id="IPR014721">
    <property type="entry name" value="Ribsml_uS5_D2-typ_fold_subgr"/>
</dbReference>
<dbReference type="Gene3D" id="3.30.230.10">
    <property type="match status" value="1"/>
</dbReference>
<evidence type="ECO:0000259" key="7">
    <source>
        <dbReference type="SMART" id="SM00838"/>
    </source>
</evidence>
<dbReference type="CDD" id="cd04097">
    <property type="entry name" value="mtEFG1_C"/>
    <property type="match status" value="1"/>
</dbReference>
<keyword evidence="4" id="KW-0648">Protein biosynthesis</keyword>
<evidence type="ECO:0000313" key="9">
    <source>
        <dbReference type="EMBL" id="KAJ9577852.1"/>
    </source>
</evidence>
<protein>
    <recommendedName>
        <fullName evidence="11">Elongation factor G</fullName>
    </recommendedName>
</protein>
<evidence type="ECO:0000256" key="6">
    <source>
        <dbReference type="ARBA" id="ARBA00023134"/>
    </source>
</evidence>
<dbReference type="InterPro" id="IPR020568">
    <property type="entry name" value="Ribosomal_Su5_D2-typ_SF"/>
</dbReference>
<dbReference type="InterPro" id="IPR047872">
    <property type="entry name" value="EFG_IV"/>
</dbReference>
<organism evidence="9 10">
    <name type="scientific">Diploptera punctata</name>
    <name type="common">Pacific beetle cockroach</name>
    <dbReference type="NCBI Taxonomy" id="6984"/>
    <lineage>
        <taxon>Eukaryota</taxon>
        <taxon>Metazoa</taxon>
        <taxon>Ecdysozoa</taxon>
        <taxon>Arthropoda</taxon>
        <taxon>Hexapoda</taxon>
        <taxon>Insecta</taxon>
        <taxon>Pterygota</taxon>
        <taxon>Neoptera</taxon>
        <taxon>Polyneoptera</taxon>
        <taxon>Dictyoptera</taxon>
        <taxon>Blattodea</taxon>
        <taxon>Blaberoidea</taxon>
        <taxon>Blaberidae</taxon>
        <taxon>Diplopterinae</taxon>
        <taxon>Diploptera</taxon>
    </lineage>
</organism>
<evidence type="ECO:0000256" key="2">
    <source>
        <dbReference type="ARBA" id="ARBA00022741"/>
    </source>
</evidence>
<dbReference type="GO" id="GO:0003746">
    <property type="term" value="F:translation elongation factor activity"/>
    <property type="evidence" value="ECO:0007669"/>
    <property type="project" value="UniProtKB-KW"/>
</dbReference>
<keyword evidence="2" id="KW-0547">Nucleotide-binding</keyword>
<dbReference type="Proteomes" id="UP001233999">
    <property type="component" value="Unassembled WGS sequence"/>
</dbReference>
<evidence type="ECO:0000313" key="10">
    <source>
        <dbReference type="Proteomes" id="UP001233999"/>
    </source>
</evidence>
<dbReference type="PANTHER" id="PTHR43636">
    <property type="entry name" value="ELONGATION FACTOR G, MITOCHONDRIAL"/>
    <property type="match status" value="1"/>
</dbReference>
<name>A0AAD7ZCM1_DIPPU</name>
<dbReference type="CDD" id="cd01434">
    <property type="entry name" value="EFG_mtEFG1_IV"/>
    <property type="match status" value="1"/>
</dbReference>
<dbReference type="InterPro" id="IPR005517">
    <property type="entry name" value="Transl_elong_EFG/EF2_IV"/>
</dbReference>
<dbReference type="Pfam" id="PF03764">
    <property type="entry name" value="EFG_IV"/>
    <property type="match status" value="1"/>
</dbReference>
<reference evidence="9" key="1">
    <citation type="journal article" date="2023" name="IScience">
        <title>Live-bearing cockroach genome reveals convergent evolutionary mechanisms linked to viviparity in insects and beyond.</title>
        <authorList>
            <person name="Fouks B."/>
            <person name="Harrison M.C."/>
            <person name="Mikhailova A.A."/>
            <person name="Marchal E."/>
            <person name="English S."/>
            <person name="Carruthers M."/>
            <person name="Jennings E.C."/>
            <person name="Chiamaka E.L."/>
            <person name="Frigard R.A."/>
            <person name="Pippel M."/>
            <person name="Attardo G.M."/>
            <person name="Benoit J.B."/>
            <person name="Bornberg-Bauer E."/>
            <person name="Tobe S.S."/>
        </authorList>
    </citation>
    <scope>NUCLEOTIDE SEQUENCE</scope>
    <source>
        <strain evidence="9">Stay&amp;Tobe</strain>
    </source>
</reference>
<dbReference type="FunFam" id="3.30.70.240:FF:000001">
    <property type="entry name" value="Elongation factor G"/>
    <property type="match status" value="1"/>
</dbReference>
<evidence type="ECO:0000256" key="4">
    <source>
        <dbReference type="ARBA" id="ARBA00022917"/>
    </source>
</evidence>
<dbReference type="GO" id="GO:0005739">
    <property type="term" value="C:mitochondrion"/>
    <property type="evidence" value="ECO:0007669"/>
    <property type="project" value="UniProtKB-SubCell"/>
</dbReference>
<keyword evidence="3" id="KW-0251">Elongation factor</keyword>
<dbReference type="InterPro" id="IPR035649">
    <property type="entry name" value="EFG_V"/>
</dbReference>
<dbReference type="FunFam" id="3.30.230.10:FF:000003">
    <property type="entry name" value="Elongation factor G"/>
    <property type="match status" value="1"/>
</dbReference>
<dbReference type="SUPFAM" id="SSF54980">
    <property type="entry name" value="EF-G C-terminal domain-like"/>
    <property type="match status" value="1"/>
</dbReference>
<keyword evidence="6" id="KW-0342">GTP-binding</keyword>
<dbReference type="InterPro" id="IPR000640">
    <property type="entry name" value="EFG_V-like"/>
</dbReference>
<gene>
    <name evidence="9" type="ORF">L9F63_025288</name>
</gene>
<dbReference type="Gene3D" id="3.30.70.240">
    <property type="match status" value="1"/>
</dbReference>
<comment type="caution">
    <text evidence="9">The sequence shown here is derived from an EMBL/GenBank/DDBJ whole genome shotgun (WGS) entry which is preliminary data.</text>
</comment>
<keyword evidence="10" id="KW-1185">Reference proteome</keyword>
<dbReference type="GO" id="GO:0003924">
    <property type="term" value="F:GTPase activity"/>
    <property type="evidence" value="ECO:0007669"/>
    <property type="project" value="TreeGrafter"/>
</dbReference>
<feature type="non-terminal residue" evidence="9">
    <location>
        <position position="246"/>
    </location>
</feature>
<dbReference type="SMART" id="SM00889">
    <property type="entry name" value="EFG_IV"/>
    <property type="match status" value="1"/>
</dbReference>
<accession>A0AAD7ZCM1</accession>
<dbReference type="Pfam" id="PF00679">
    <property type="entry name" value="EFG_C"/>
    <property type="match status" value="1"/>
</dbReference>
<feature type="domain" description="Translation elongation factor EFG/EF2" evidence="8">
    <location>
        <begin position="17"/>
        <end position="137"/>
    </location>
</feature>